<dbReference type="Gene3D" id="4.10.60.10">
    <property type="entry name" value="Zinc finger, CCHC-type"/>
    <property type="match status" value="1"/>
</dbReference>
<keyword evidence="1" id="KW-0862">Zinc</keyword>
<sequence>MENMFDQVEENAGAYAEIANEGAGPLFRGLCAAFKISKKYFEALIADGWDDPEQFQDLSPEWRDHILALAPNGGQKRNVEKLFDRVEAGPLSGPAPKKRRVQPSASSDDGKDKAGPSGISTVEPEAGPSQVAAAANQGSGSTSSQAKSALEVHKPRRLELLKACLETGYDRNVAYVMSLLRSYVDEFAPLSTEDMKEQQLYVNLLSDCTKHVQAKTPGIAMYIYKSITGEDSDKRLRFSRKHLGLSAPPSELKAQSSASQGFLNRPARQPLRFRGDLRQPRQGQFSRGPRERDMCFRCRRKGHYARDCKEIV</sequence>
<organism evidence="4 5">
    <name type="scientific">Patiria miniata</name>
    <name type="common">Bat star</name>
    <name type="synonym">Asterina miniata</name>
    <dbReference type="NCBI Taxonomy" id="46514"/>
    <lineage>
        <taxon>Eukaryota</taxon>
        <taxon>Metazoa</taxon>
        <taxon>Echinodermata</taxon>
        <taxon>Eleutherozoa</taxon>
        <taxon>Asterozoa</taxon>
        <taxon>Asteroidea</taxon>
        <taxon>Valvatacea</taxon>
        <taxon>Valvatida</taxon>
        <taxon>Asterinidae</taxon>
        <taxon>Patiria</taxon>
    </lineage>
</organism>
<dbReference type="Proteomes" id="UP000887568">
    <property type="component" value="Unplaced"/>
</dbReference>
<keyword evidence="5" id="KW-1185">Reference proteome</keyword>
<feature type="compositionally biased region" description="Polar residues" evidence="2">
    <location>
        <begin position="136"/>
        <end position="147"/>
    </location>
</feature>
<evidence type="ECO:0000256" key="2">
    <source>
        <dbReference type="SAM" id="MobiDB-lite"/>
    </source>
</evidence>
<feature type="region of interest" description="Disordered" evidence="2">
    <location>
        <begin position="269"/>
        <end position="290"/>
    </location>
</feature>
<keyword evidence="1" id="KW-0863">Zinc-finger</keyword>
<dbReference type="InterPro" id="IPR036875">
    <property type="entry name" value="Znf_CCHC_sf"/>
</dbReference>
<protein>
    <recommendedName>
        <fullName evidence="3">CCHC-type domain-containing protein</fullName>
    </recommendedName>
</protein>
<accession>A0A914B5C9</accession>
<dbReference type="EnsemblMetazoa" id="XM_038215360.1">
    <property type="protein sequence ID" value="XP_038071288.1"/>
    <property type="gene ID" value="LOC119740153"/>
</dbReference>
<dbReference type="SMART" id="SM00343">
    <property type="entry name" value="ZnF_C2HC"/>
    <property type="match status" value="1"/>
</dbReference>
<evidence type="ECO:0000313" key="5">
    <source>
        <dbReference type="Proteomes" id="UP000887568"/>
    </source>
</evidence>
<dbReference type="InterPro" id="IPR001878">
    <property type="entry name" value="Znf_CCHC"/>
</dbReference>
<evidence type="ECO:0000313" key="4">
    <source>
        <dbReference type="EnsemblMetazoa" id="XP_038071288.1"/>
    </source>
</evidence>
<feature type="region of interest" description="Disordered" evidence="2">
    <location>
        <begin position="88"/>
        <end position="151"/>
    </location>
</feature>
<proteinExistence type="predicted"/>
<dbReference type="GeneID" id="119740153"/>
<evidence type="ECO:0000256" key="1">
    <source>
        <dbReference type="PROSITE-ProRule" id="PRU00047"/>
    </source>
</evidence>
<feature type="domain" description="CCHC-type" evidence="3">
    <location>
        <begin position="295"/>
        <end position="310"/>
    </location>
</feature>
<name>A0A914B5C9_PATMI</name>
<dbReference type="RefSeq" id="XP_038071288.1">
    <property type="nucleotide sequence ID" value="XM_038215360.1"/>
</dbReference>
<dbReference type="GO" id="GO:0008270">
    <property type="term" value="F:zinc ion binding"/>
    <property type="evidence" value="ECO:0007669"/>
    <property type="project" value="UniProtKB-KW"/>
</dbReference>
<dbReference type="AlphaFoldDB" id="A0A914B5C9"/>
<dbReference type="PROSITE" id="PS50158">
    <property type="entry name" value="ZF_CCHC"/>
    <property type="match status" value="1"/>
</dbReference>
<keyword evidence="1" id="KW-0479">Metal-binding</keyword>
<dbReference type="Pfam" id="PF00098">
    <property type="entry name" value="zf-CCHC"/>
    <property type="match status" value="1"/>
</dbReference>
<evidence type="ECO:0000259" key="3">
    <source>
        <dbReference type="PROSITE" id="PS50158"/>
    </source>
</evidence>
<dbReference type="SUPFAM" id="SSF57756">
    <property type="entry name" value="Retrovirus zinc finger-like domains"/>
    <property type="match status" value="1"/>
</dbReference>
<reference evidence="4" key="1">
    <citation type="submission" date="2022-11" db="UniProtKB">
        <authorList>
            <consortium name="EnsemblMetazoa"/>
        </authorList>
    </citation>
    <scope>IDENTIFICATION</scope>
</reference>
<dbReference type="GO" id="GO:0003676">
    <property type="term" value="F:nucleic acid binding"/>
    <property type="evidence" value="ECO:0007669"/>
    <property type="project" value="InterPro"/>
</dbReference>